<accession>A0A147KFK5</accession>
<reference evidence="2" key="1">
    <citation type="journal article" date="2017" name="Acta Aliment.">
        <title>Plant polysaccharide degrading enzyme system of Thermpbifida cellulosilytica TB100 revealed by de novo genome project data.</title>
        <authorList>
            <person name="Toth A."/>
            <person name="Baka E."/>
            <person name="Luzics S."/>
            <person name="Bata-Vidacs I."/>
            <person name="Nagy I."/>
            <person name="Balint B."/>
            <person name="Herceg R."/>
            <person name="Olasz F."/>
            <person name="Wilk T."/>
            <person name="Nagy T."/>
            <person name="Kriszt B."/>
            <person name="Nagy I."/>
            <person name="Kukolya J."/>
        </authorList>
    </citation>
    <scope>NUCLEOTIDE SEQUENCE [LARGE SCALE GENOMIC DNA]</scope>
    <source>
        <strain evidence="2">TB100</strain>
    </source>
</reference>
<comment type="caution">
    <text evidence="1">The sequence shown here is derived from an EMBL/GenBank/DDBJ whole genome shotgun (WGS) entry which is preliminary data.</text>
</comment>
<organism evidence="1 2">
    <name type="scientific">Thermobifida cellulosilytica TB100</name>
    <dbReference type="NCBI Taxonomy" id="665004"/>
    <lineage>
        <taxon>Bacteria</taxon>
        <taxon>Bacillati</taxon>
        <taxon>Actinomycetota</taxon>
        <taxon>Actinomycetes</taxon>
        <taxon>Streptosporangiales</taxon>
        <taxon>Nocardiopsidaceae</taxon>
        <taxon>Thermobifida</taxon>
    </lineage>
</organism>
<dbReference type="AlphaFoldDB" id="A0A147KFK5"/>
<evidence type="ECO:0000313" key="1">
    <source>
        <dbReference type="EMBL" id="KUP96019.1"/>
    </source>
</evidence>
<dbReference type="Proteomes" id="UP000074382">
    <property type="component" value="Unassembled WGS sequence"/>
</dbReference>
<name>A0A147KFK5_THECS</name>
<protein>
    <submittedName>
        <fullName evidence="1">Uncharacterized protein</fullName>
    </submittedName>
</protein>
<sequence length="90" mass="8712">MAHLPQRGELQDASAALGLLVPVGAVGQRAGFGLVGHAQVGAEHVDTHLPQRPGGASSAKVDQGDVVQPLGAAQRAAAGRVAACSSGAGG</sequence>
<gene>
    <name evidence="1" type="ORF">AC529_14540</name>
</gene>
<dbReference type="PATRIC" id="fig|665004.4.peg.2051"/>
<dbReference type="EMBL" id="LGEM01000101">
    <property type="protein sequence ID" value="KUP96019.1"/>
    <property type="molecule type" value="Genomic_DNA"/>
</dbReference>
<evidence type="ECO:0000313" key="2">
    <source>
        <dbReference type="Proteomes" id="UP000074382"/>
    </source>
</evidence>
<keyword evidence="2" id="KW-1185">Reference proteome</keyword>
<proteinExistence type="predicted"/>